<evidence type="ECO:0000313" key="5">
    <source>
        <dbReference type="EMBL" id="KAJ1918613.1"/>
    </source>
</evidence>
<accession>A0A9W8DUP4</accession>
<feature type="compositionally biased region" description="Acidic residues" evidence="4">
    <location>
        <begin position="467"/>
        <end position="479"/>
    </location>
</feature>
<dbReference type="GO" id="GO:0005730">
    <property type="term" value="C:nucleolus"/>
    <property type="evidence" value="ECO:0007669"/>
    <property type="project" value="InterPro"/>
</dbReference>
<sequence>MATSTLDLYWDLADLNEEKRIKAASSLLAALSKFQATHSEQLAQQNKSFDIVDTEDKLQEAFASDVSYAVTRLIRGLASSRKGARQGFSIVLTELLSTILQPSVSTKLILDMLFNLGEIKGSTMTGQEIKDIQFGRVFCFEALVQSGLTANSRLTTFEDVKRIVDELVEISKKKSYLRSPAFMVLEALVTSTQSCQEFFESAVEYVIKTALNEGSIDTPDELKLAFHLQVVNSGNDTDEERWVKHLPGWRGRSVLDSANLTRYRNILRESSSDNPSLFSAWHQNVHPLWDVLFSIYSADQQDEMAKWQSKVAPLSDIWSAVVEQGYFNQTNSSNEHKYWGLQLLDQAARVLSPSDLPHILTPNAIRCLISNCSSDQKLLFKASRRALTGLCQAAEKDSKAALAIITNLTGKHQHGGAVNFDKLTRTKTISTIMSKLDSETLNTYINHLQNSFVSPQKFGSVPTTNADVDDDDDDNEEEDSASQLNHLVDAYRTWVMDQLVALVRNPQLPRTQDWVEQILRFFVVHAFFDIKKDAPRAKIAEARITPSPELSDKIHEAAKSRFFAVIGELNKMPKLSLISSAASEGSATANNDHQQHQIVPRKFLGVTESDVMWSEIATKVISELAKKNNVEQIIFSPDGDAVSKVNEVRENGIKCAEEIKAHYSKNASEKQRSQYRAFELLIWSLLLLHQASGSTNSEGEDEREDISSTLQEVVECFNKIKSGSVSKKAKGGNGEEEDEPIVVLVDILVSFLAKSSSMLRKLTETVFTAFAHDLTPKALDVLLNVLLDRDQDTGEEAEEEDEDDEESDEDVEQSDNGDDDEDDDTKPIDEELREKIREALGDHAVVDDQGSEDEVLFDDEQMAVFDDKLTEIFRHKKEIKKEKKDLELSVQNFKLRILELTNIYIQKCSTNPLVFTLMQGLLEFAQSVEGNVKHRPLYDKSVSILSTKRTVAPSDYDAKPVLKFLEELHDSARKSSSNKADLNMITNLATFVTRSLLVNVHKQQQSTPSANNKDIKTIGELYQASLKDFFSRKSSQLQVTFFTTLLQRVSPSDLPLVSSWLLPALEYTRPDSEVVNVFRQLQAFSLAAELCKSLKRTADFDVPKQEIKDTIEKVLTELLQGLIQTLNVASAGGDGEDKKSSSKMSYNSSRLKTILTDVYAALRSSVQIIELGLETEKSSSSNSKQQPPLCFLVARSNKKSKKSKSSSSSSSDILESLNDALESTTTAKQFKTSSAISSAAANISTILTEKTTTTTTTTTASNGGKKRKATSAATKN</sequence>
<comment type="similarity">
    <text evidence="2">Belongs to the MYBBP1A family.</text>
</comment>
<evidence type="ECO:0000256" key="3">
    <source>
        <dbReference type="ARBA" id="ARBA00023242"/>
    </source>
</evidence>
<reference evidence="5" key="1">
    <citation type="submission" date="2022-07" db="EMBL/GenBank/DDBJ databases">
        <title>Phylogenomic reconstructions and comparative analyses of Kickxellomycotina fungi.</title>
        <authorList>
            <person name="Reynolds N.K."/>
            <person name="Stajich J.E."/>
            <person name="Barry K."/>
            <person name="Grigoriev I.V."/>
            <person name="Crous P."/>
            <person name="Smith M.E."/>
        </authorList>
    </citation>
    <scope>NUCLEOTIDE SEQUENCE</scope>
    <source>
        <strain evidence="5">NBRC 100468</strain>
    </source>
</reference>
<organism evidence="5 6">
    <name type="scientific">Mycoemilia scoparia</name>
    <dbReference type="NCBI Taxonomy" id="417184"/>
    <lineage>
        <taxon>Eukaryota</taxon>
        <taxon>Fungi</taxon>
        <taxon>Fungi incertae sedis</taxon>
        <taxon>Zoopagomycota</taxon>
        <taxon>Kickxellomycotina</taxon>
        <taxon>Kickxellomycetes</taxon>
        <taxon>Kickxellales</taxon>
        <taxon>Kickxellaceae</taxon>
        <taxon>Mycoemilia</taxon>
    </lineage>
</organism>
<protein>
    <submittedName>
        <fullName evidence="5">DNA-directed DNA polymerase</fullName>
        <ecNumber evidence="5">2.7.7.7</ecNumber>
    </submittedName>
</protein>
<dbReference type="AlphaFoldDB" id="A0A9W8DUP4"/>
<dbReference type="GO" id="GO:0006355">
    <property type="term" value="P:regulation of DNA-templated transcription"/>
    <property type="evidence" value="ECO:0007669"/>
    <property type="project" value="InterPro"/>
</dbReference>
<keyword evidence="5" id="KW-0548">Nucleotidyltransferase</keyword>
<name>A0A9W8DUP4_9FUNG</name>
<evidence type="ECO:0000256" key="2">
    <source>
        <dbReference type="ARBA" id="ARBA00006809"/>
    </source>
</evidence>
<feature type="compositionally biased region" description="Acidic residues" evidence="4">
    <location>
        <begin position="793"/>
        <end position="824"/>
    </location>
</feature>
<keyword evidence="5" id="KW-0808">Transferase</keyword>
<dbReference type="PANTHER" id="PTHR13213:SF2">
    <property type="entry name" value="MYB-BINDING PROTEIN 1A"/>
    <property type="match status" value="1"/>
</dbReference>
<dbReference type="GO" id="GO:0000182">
    <property type="term" value="F:rDNA binding"/>
    <property type="evidence" value="ECO:0007669"/>
    <property type="project" value="TreeGrafter"/>
</dbReference>
<evidence type="ECO:0000313" key="6">
    <source>
        <dbReference type="Proteomes" id="UP001150538"/>
    </source>
</evidence>
<dbReference type="EMBL" id="JANBPU010000041">
    <property type="protein sequence ID" value="KAJ1918613.1"/>
    <property type="molecule type" value="Genomic_DNA"/>
</dbReference>
<dbReference type="OrthoDB" id="342531at2759"/>
<keyword evidence="3" id="KW-0539">Nucleus</keyword>
<comment type="caution">
    <text evidence="5">The sequence shown here is derived from an EMBL/GenBank/DDBJ whole genome shotgun (WGS) entry which is preliminary data.</text>
</comment>
<dbReference type="Proteomes" id="UP001150538">
    <property type="component" value="Unassembled WGS sequence"/>
</dbReference>
<gene>
    <name evidence="5" type="primary">POL5</name>
    <name evidence="5" type="ORF">H4219_002486</name>
</gene>
<dbReference type="InterPro" id="IPR016024">
    <property type="entry name" value="ARM-type_fold"/>
</dbReference>
<comment type="subcellular location">
    <subcellularLocation>
        <location evidence="1">Nucleus</location>
    </subcellularLocation>
</comment>
<proteinExistence type="inferred from homology"/>
<dbReference type="GO" id="GO:0003887">
    <property type="term" value="F:DNA-directed DNA polymerase activity"/>
    <property type="evidence" value="ECO:0007669"/>
    <property type="project" value="UniProtKB-KW"/>
</dbReference>
<dbReference type="SUPFAM" id="SSF48371">
    <property type="entry name" value="ARM repeat"/>
    <property type="match status" value="1"/>
</dbReference>
<dbReference type="InterPro" id="IPR007015">
    <property type="entry name" value="DNA_pol_V/MYBBP1A"/>
</dbReference>
<feature type="region of interest" description="Disordered" evidence="4">
    <location>
        <begin position="792"/>
        <end position="826"/>
    </location>
</feature>
<keyword evidence="6" id="KW-1185">Reference proteome</keyword>
<dbReference type="PANTHER" id="PTHR13213">
    <property type="entry name" value="MYB-BINDING PROTEIN 1A FAMILY MEMBER"/>
    <property type="match status" value="1"/>
</dbReference>
<dbReference type="Pfam" id="PF04931">
    <property type="entry name" value="DNA_pol_phi"/>
    <property type="match status" value="1"/>
</dbReference>
<dbReference type="EC" id="2.7.7.7" evidence="5"/>
<feature type="region of interest" description="Disordered" evidence="4">
    <location>
        <begin position="1251"/>
        <end position="1276"/>
    </location>
</feature>
<feature type="region of interest" description="Disordered" evidence="4">
    <location>
        <begin position="456"/>
        <end position="479"/>
    </location>
</feature>
<evidence type="ECO:0000256" key="4">
    <source>
        <dbReference type="SAM" id="MobiDB-lite"/>
    </source>
</evidence>
<keyword evidence="5" id="KW-0239">DNA-directed DNA polymerase</keyword>
<evidence type="ECO:0000256" key="1">
    <source>
        <dbReference type="ARBA" id="ARBA00004123"/>
    </source>
</evidence>